<comment type="caution">
    <text evidence="1">The sequence shown here is derived from an EMBL/GenBank/DDBJ whole genome shotgun (WGS) entry which is preliminary data.</text>
</comment>
<evidence type="ECO:0000313" key="1">
    <source>
        <dbReference type="EMBL" id="GFQ68503.1"/>
    </source>
</evidence>
<proteinExistence type="predicted"/>
<reference evidence="1" key="1">
    <citation type="submission" date="2020-07" db="EMBL/GenBank/DDBJ databases">
        <title>Multicomponent nature underlies the extraordinary mechanical properties of spider dragline silk.</title>
        <authorList>
            <person name="Kono N."/>
            <person name="Nakamura H."/>
            <person name="Mori M."/>
            <person name="Yoshida Y."/>
            <person name="Ohtoshi R."/>
            <person name="Malay A.D."/>
            <person name="Moran D.A.P."/>
            <person name="Tomita M."/>
            <person name="Numata K."/>
            <person name="Arakawa K."/>
        </authorList>
    </citation>
    <scope>NUCLEOTIDE SEQUENCE</scope>
</reference>
<name>A0A8X6FW65_TRICU</name>
<sequence>MDIIEEIKKAQISSQHLESKRINSRAPWWTAACGNLRAKKIQLLKKAKKKKHFKEEDWIKYKERSAKLERIIKARRFTEVFCKALKVEFAEKCITFVNYQHFSPGEY</sequence>
<protein>
    <submittedName>
        <fullName evidence="1">Uncharacterized protein</fullName>
    </submittedName>
</protein>
<organism evidence="1 2">
    <name type="scientific">Trichonephila clavata</name>
    <name type="common">Joro spider</name>
    <name type="synonym">Nephila clavata</name>
    <dbReference type="NCBI Taxonomy" id="2740835"/>
    <lineage>
        <taxon>Eukaryota</taxon>
        <taxon>Metazoa</taxon>
        <taxon>Ecdysozoa</taxon>
        <taxon>Arthropoda</taxon>
        <taxon>Chelicerata</taxon>
        <taxon>Arachnida</taxon>
        <taxon>Araneae</taxon>
        <taxon>Araneomorphae</taxon>
        <taxon>Entelegynae</taxon>
        <taxon>Araneoidea</taxon>
        <taxon>Nephilidae</taxon>
        <taxon>Trichonephila</taxon>
    </lineage>
</organism>
<evidence type="ECO:0000313" key="2">
    <source>
        <dbReference type="Proteomes" id="UP000887116"/>
    </source>
</evidence>
<keyword evidence="2" id="KW-1185">Reference proteome</keyword>
<dbReference type="Proteomes" id="UP000887116">
    <property type="component" value="Unassembled WGS sequence"/>
</dbReference>
<dbReference type="AlphaFoldDB" id="A0A8X6FW65"/>
<dbReference type="EMBL" id="BMAO01020593">
    <property type="protein sequence ID" value="GFQ68503.1"/>
    <property type="molecule type" value="Genomic_DNA"/>
</dbReference>
<gene>
    <name evidence="1" type="ORF">TNCT_272301</name>
</gene>
<accession>A0A8X6FW65</accession>